<dbReference type="PANTHER" id="PTHR34272:SF1">
    <property type="entry name" value="EXPRESSED PROTEIN"/>
    <property type="match status" value="1"/>
</dbReference>
<evidence type="ECO:0000313" key="2">
    <source>
        <dbReference type="Proteomes" id="UP000257109"/>
    </source>
</evidence>
<dbReference type="Proteomes" id="UP000257109">
    <property type="component" value="Unassembled WGS sequence"/>
</dbReference>
<feature type="non-terminal residue" evidence="1">
    <location>
        <position position="1"/>
    </location>
</feature>
<accession>A0A371EQ23</accession>
<dbReference type="PANTHER" id="PTHR34272">
    <property type="entry name" value="EXPRESSED PROTEIN"/>
    <property type="match status" value="1"/>
</dbReference>
<protein>
    <submittedName>
        <fullName evidence="1">Uncharacterized protein</fullName>
    </submittedName>
</protein>
<evidence type="ECO:0000313" key="1">
    <source>
        <dbReference type="EMBL" id="RDX68046.1"/>
    </source>
</evidence>
<gene>
    <name evidence="1" type="ORF">CR513_53010</name>
</gene>
<proteinExistence type="predicted"/>
<dbReference type="AlphaFoldDB" id="A0A371EQ23"/>
<name>A0A371EQ23_MUCPR</name>
<organism evidence="1 2">
    <name type="scientific">Mucuna pruriens</name>
    <name type="common">Velvet bean</name>
    <name type="synonym">Dolichos pruriens</name>
    <dbReference type="NCBI Taxonomy" id="157652"/>
    <lineage>
        <taxon>Eukaryota</taxon>
        <taxon>Viridiplantae</taxon>
        <taxon>Streptophyta</taxon>
        <taxon>Embryophyta</taxon>
        <taxon>Tracheophyta</taxon>
        <taxon>Spermatophyta</taxon>
        <taxon>Magnoliopsida</taxon>
        <taxon>eudicotyledons</taxon>
        <taxon>Gunneridae</taxon>
        <taxon>Pentapetalae</taxon>
        <taxon>rosids</taxon>
        <taxon>fabids</taxon>
        <taxon>Fabales</taxon>
        <taxon>Fabaceae</taxon>
        <taxon>Papilionoideae</taxon>
        <taxon>50 kb inversion clade</taxon>
        <taxon>NPAAA clade</taxon>
        <taxon>indigoferoid/millettioid clade</taxon>
        <taxon>Phaseoleae</taxon>
        <taxon>Mucuna</taxon>
    </lineage>
</organism>
<comment type="caution">
    <text evidence="1">The sequence shown here is derived from an EMBL/GenBank/DDBJ whole genome shotgun (WGS) entry which is preliminary data.</text>
</comment>
<reference evidence="1" key="1">
    <citation type="submission" date="2018-05" db="EMBL/GenBank/DDBJ databases">
        <title>Draft genome of Mucuna pruriens seed.</title>
        <authorList>
            <person name="Nnadi N.E."/>
            <person name="Vos R."/>
            <person name="Hasami M.H."/>
            <person name="Devisetty U.K."/>
            <person name="Aguiy J.C."/>
        </authorList>
    </citation>
    <scope>NUCLEOTIDE SEQUENCE [LARGE SCALE GENOMIC DNA]</scope>
    <source>
        <strain evidence="1">JCA_2017</strain>
    </source>
</reference>
<dbReference type="EMBL" id="QJKJ01012712">
    <property type="protein sequence ID" value="RDX68046.1"/>
    <property type="molecule type" value="Genomic_DNA"/>
</dbReference>
<sequence>MSLEDEDENDLNLTLALGLGSPKRARQFPPSMNKLGHVTVDTQRKSETALAPFPWATIHNHKYLLQREKFSARSSCEHKFEVSLDMEEKVSQLPKFIQKECGRQNTKPISTEKKAINSLFLLLNQMMGC</sequence>
<keyword evidence="2" id="KW-1185">Reference proteome</keyword>